<comment type="similarity">
    <text evidence="1">Belongs to the NAD(P)-dependent epimerase/dehydratase family.</text>
</comment>
<dbReference type="Gene3D" id="3.90.25.10">
    <property type="entry name" value="UDP-galactose 4-epimerase, domain 1"/>
    <property type="match status" value="1"/>
</dbReference>
<organism evidence="3 4">
    <name type="scientific">Fictibacillus barbaricus</name>
    <dbReference type="NCBI Taxonomy" id="182136"/>
    <lineage>
        <taxon>Bacteria</taxon>
        <taxon>Bacillati</taxon>
        <taxon>Bacillota</taxon>
        <taxon>Bacilli</taxon>
        <taxon>Bacillales</taxon>
        <taxon>Fictibacillaceae</taxon>
        <taxon>Fictibacillus</taxon>
    </lineage>
</organism>
<dbReference type="InterPro" id="IPR001509">
    <property type="entry name" value="Epimerase_deHydtase"/>
</dbReference>
<feature type="domain" description="NAD-dependent epimerase/dehydratase" evidence="2">
    <location>
        <begin position="5"/>
        <end position="220"/>
    </location>
</feature>
<dbReference type="Pfam" id="PF01370">
    <property type="entry name" value="Epimerase"/>
    <property type="match status" value="1"/>
</dbReference>
<evidence type="ECO:0000313" key="3">
    <source>
        <dbReference type="EMBL" id="MBN3546072.1"/>
    </source>
</evidence>
<evidence type="ECO:0000313" key="4">
    <source>
        <dbReference type="Proteomes" id="UP001319060"/>
    </source>
</evidence>
<protein>
    <submittedName>
        <fullName evidence="3">NAD-dependent epimerase/dehydratase family protein</fullName>
    </submittedName>
</protein>
<dbReference type="PANTHER" id="PTHR43000">
    <property type="entry name" value="DTDP-D-GLUCOSE 4,6-DEHYDRATASE-RELATED"/>
    <property type="match status" value="1"/>
</dbReference>
<name>A0ABS2ZEG7_9BACL</name>
<comment type="caution">
    <text evidence="3">The sequence shown here is derived from an EMBL/GenBank/DDBJ whole genome shotgun (WGS) entry which is preliminary data.</text>
</comment>
<gene>
    <name evidence="3" type="ORF">JYA64_12260</name>
</gene>
<dbReference type="Proteomes" id="UP001319060">
    <property type="component" value="Unassembled WGS sequence"/>
</dbReference>
<dbReference type="InterPro" id="IPR036291">
    <property type="entry name" value="NAD(P)-bd_dom_sf"/>
</dbReference>
<proteinExistence type="inferred from homology"/>
<accession>A0ABS2ZEG7</accession>
<sequence>MSKCILITGASGFTGSHAVKYFSERGYRVIGTSRRKVHSSYCVMENCDLSNLEQTLSVVKKHKPDLCLHLAGINSVAHSWSDPLSVIQSNVIGTFHLLEGIRLYSPSCKIIIAGSALSGSNHPYAISKNLQQQLCIDWAKVFNLQVLSVRLCNLIGPGHSSGIVSLLAKRIVDMEIKEKGEPIELSHVLNEREFLDVRDAVACYDILFNKGESYSIYEIGSGRKTSLVKILSIYQSLTSIQLSYSSIESKPDSSPELMQSNRMRNLGWKPTYLLSDSLSETISFYRNHDITN</sequence>
<dbReference type="EMBL" id="JAFHKS010000043">
    <property type="protein sequence ID" value="MBN3546072.1"/>
    <property type="molecule type" value="Genomic_DNA"/>
</dbReference>
<evidence type="ECO:0000256" key="1">
    <source>
        <dbReference type="ARBA" id="ARBA00007637"/>
    </source>
</evidence>
<dbReference type="Gene3D" id="3.40.50.720">
    <property type="entry name" value="NAD(P)-binding Rossmann-like Domain"/>
    <property type="match status" value="1"/>
</dbReference>
<reference evidence="3 4" key="1">
    <citation type="submission" date="2021-01" db="EMBL/GenBank/DDBJ databases">
        <title>Genome Sequencing of Type Strains.</title>
        <authorList>
            <person name="Lemaire J.F."/>
            <person name="Inderbitzin P."/>
            <person name="Collins S.B."/>
            <person name="Wespe N."/>
            <person name="Knight-Connoni V."/>
        </authorList>
    </citation>
    <scope>NUCLEOTIDE SEQUENCE [LARGE SCALE GENOMIC DNA]</scope>
    <source>
        <strain evidence="3 4">DSM 14730</strain>
    </source>
</reference>
<dbReference type="SUPFAM" id="SSF51735">
    <property type="entry name" value="NAD(P)-binding Rossmann-fold domains"/>
    <property type="match status" value="1"/>
</dbReference>
<dbReference type="RefSeq" id="WP_188402889.1">
    <property type="nucleotide sequence ID" value="NZ_BMCE01000002.1"/>
</dbReference>
<keyword evidence="4" id="KW-1185">Reference proteome</keyword>
<evidence type="ECO:0000259" key="2">
    <source>
        <dbReference type="Pfam" id="PF01370"/>
    </source>
</evidence>